<dbReference type="Proteomes" id="UP001286456">
    <property type="component" value="Unassembled WGS sequence"/>
</dbReference>
<dbReference type="AlphaFoldDB" id="A0AAE0IA02"/>
<feature type="compositionally biased region" description="Basic and acidic residues" evidence="1">
    <location>
        <begin position="127"/>
        <end position="143"/>
    </location>
</feature>
<accession>A0AAE0IA02</accession>
<sequence>MLPFCESSRLDNGKALRSLIGQNATRSRNRPLVRGKDDSCSFYGLPPPFPPGETHISAFDFPFFLCSVPARLLLNCPRMPPAAFTLFFCPIPSRIYDATTQLHGRLAVGRLTKPPSRHARANPAEDDVSRGESELDPAGRDTEQTPSSAAIYAMQREASTCPAPMLPFSTWEVPSIQPPIRSTQAPTPVGNSASCRPTGCPASQLAAWSLSR</sequence>
<comment type="caution">
    <text evidence="2">The sequence shown here is derived from an EMBL/GenBank/DDBJ whole genome shotgun (WGS) entry which is preliminary data.</text>
</comment>
<reference evidence="2" key="2">
    <citation type="submission" date="2023-06" db="EMBL/GenBank/DDBJ databases">
        <authorList>
            <consortium name="Lawrence Berkeley National Laboratory"/>
            <person name="Haridas S."/>
            <person name="Hensen N."/>
            <person name="Bonometti L."/>
            <person name="Westerberg I."/>
            <person name="Brannstrom I.O."/>
            <person name="Guillou S."/>
            <person name="Cros-Aarteil S."/>
            <person name="Calhoun S."/>
            <person name="Kuo A."/>
            <person name="Mondo S."/>
            <person name="Pangilinan J."/>
            <person name="Riley R."/>
            <person name="Labutti K."/>
            <person name="Andreopoulos B."/>
            <person name="Lipzen A."/>
            <person name="Chen C."/>
            <person name="Yanf M."/>
            <person name="Daum C."/>
            <person name="Ng V."/>
            <person name="Clum A."/>
            <person name="Steindorff A."/>
            <person name="Ohm R."/>
            <person name="Martin F."/>
            <person name="Silar P."/>
            <person name="Natvig D."/>
            <person name="Lalanne C."/>
            <person name="Gautier V."/>
            <person name="Ament-Velasquez S.L."/>
            <person name="Kruys A."/>
            <person name="Hutchinson M.I."/>
            <person name="Powell A.J."/>
            <person name="Barry K."/>
            <person name="Miller A.N."/>
            <person name="Grigoriev I.V."/>
            <person name="Debuchy R."/>
            <person name="Gladieux P."/>
            <person name="Thoren M.H."/>
            <person name="Johannesson H."/>
        </authorList>
    </citation>
    <scope>NUCLEOTIDE SEQUENCE</scope>
    <source>
        <strain evidence="2">SMH4131-1</strain>
    </source>
</reference>
<protein>
    <submittedName>
        <fullName evidence="2">Uncharacterized protein</fullName>
    </submittedName>
</protein>
<gene>
    <name evidence="2" type="ORF">B0T19DRAFT_431871</name>
</gene>
<evidence type="ECO:0000313" key="2">
    <source>
        <dbReference type="EMBL" id="KAK3321220.1"/>
    </source>
</evidence>
<organism evidence="2 3">
    <name type="scientific">Cercophora scortea</name>
    <dbReference type="NCBI Taxonomy" id="314031"/>
    <lineage>
        <taxon>Eukaryota</taxon>
        <taxon>Fungi</taxon>
        <taxon>Dikarya</taxon>
        <taxon>Ascomycota</taxon>
        <taxon>Pezizomycotina</taxon>
        <taxon>Sordariomycetes</taxon>
        <taxon>Sordariomycetidae</taxon>
        <taxon>Sordariales</taxon>
        <taxon>Lasiosphaeriaceae</taxon>
        <taxon>Cercophora</taxon>
    </lineage>
</organism>
<evidence type="ECO:0000256" key="1">
    <source>
        <dbReference type="SAM" id="MobiDB-lite"/>
    </source>
</evidence>
<keyword evidence="3" id="KW-1185">Reference proteome</keyword>
<name>A0AAE0IA02_9PEZI</name>
<dbReference type="EMBL" id="JAUEPO010000005">
    <property type="protein sequence ID" value="KAK3321220.1"/>
    <property type="molecule type" value="Genomic_DNA"/>
</dbReference>
<feature type="compositionally biased region" description="Polar residues" evidence="1">
    <location>
        <begin position="180"/>
        <end position="195"/>
    </location>
</feature>
<proteinExistence type="predicted"/>
<feature type="region of interest" description="Disordered" evidence="1">
    <location>
        <begin position="110"/>
        <end position="146"/>
    </location>
</feature>
<evidence type="ECO:0000313" key="3">
    <source>
        <dbReference type="Proteomes" id="UP001286456"/>
    </source>
</evidence>
<feature type="region of interest" description="Disordered" evidence="1">
    <location>
        <begin position="176"/>
        <end position="200"/>
    </location>
</feature>
<reference evidence="2" key="1">
    <citation type="journal article" date="2023" name="Mol. Phylogenet. Evol.">
        <title>Genome-scale phylogeny and comparative genomics of the fungal order Sordariales.</title>
        <authorList>
            <person name="Hensen N."/>
            <person name="Bonometti L."/>
            <person name="Westerberg I."/>
            <person name="Brannstrom I.O."/>
            <person name="Guillou S."/>
            <person name="Cros-Aarteil S."/>
            <person name="Calhoun S."/>
            <person name="Haridas S."/>
            <person name="Kuo A."/>
            <person name="Mondo S."/>
            <person name="Pangilinan J."/>
            <person name="Riley R."/>
            <person name="LaButti K."/>
            <person name="Andreopoulos B."/>
            <person name="Lipzen A."/>
            <person name="Chen C."/>
            <person name="Yan M."/>
            <person name="Daum C."/>
            <person name="Ng V."/>
            <person name="Clum A."/>
            <person name="Steindorff A."/>
            <person name="Ohm R.A."/>
            <person name="Martin F."/>
            <person name="Silar P."/>
            <person name="Natvig D.O."/>
            <person name="Lalanne C."/>
            <person name="Gautier V."/>
            <person name="Ament-Velasquez S.L."/>
            <person name="Kruys A."/>
            <person name="Hutchinson M.I."/>
            <person name="Powell A.J."/>
            <person name="Barry K."/>
            <person name="Miller A.N."/>
            <person name="Grigoriev I.V."/>
            <person name="Debuchy R."/>
            <person name="Gladieux P."/>
            <person name="Hiltunen Thoren M."/>
            <person name="Johannesson H."/>
        </authorList>
    </citation>
    <scope>NUCLEOTIDE SEQUENCE</scope>
    <source>
        <strain evidence="2">SMH4131-1</strain>
    </source>
</reference>